<keyword evidence="2" id="KW-1185">Reference proteome</keyword>
<dbReference type="EMBL" id="JARBHB010000008">
    <property type="protein sequence ID" value="KAJ8876361.1"/>
    <property type="molecule type" value="Genomic_DNA"/>
</dbReference>
<sequence>MHSLPNHGTATYNQGTKRRTQMFITTGRKQLEFHPGQNIVERTNRNKYRKTSKILDRHQAPRSYWVLNHNDNIIRSTSKDIKASSNNYRPVEDYTDLENLRTSQESSINLRNIGLSISCRKLRTRKTCHVTSRKNSMGHDEGHFRGFSLQRAEAIPDIDNVVYIGPEEVVCVGTEQASGNKCTLKQKPACADCLQK</sequence>
<organism evidence="1 2">
    <name type="scientific">Dryococelus australis</name>
    <dbReference type="NCBI Taxonomy" id="614101"/>
    <lineage>
        <taxon>Eukaryota</taxon>
        <taxon>Metazoa</taxon>
        <taxon>Ecdysozoa</taxon>
        <taxon>Arthropoda</taxon>
        <taxon>Hexapoda</taxon>
        <taxon>Insecta</taxon>
        <taxon>Pterygota</taxon>
        <taxon>Neoptera</taxon>
        <taxon>Polyneoptera</taxon>
        <taxon>Phasmatodea</taxon>
        <taxon>Verophasmatodea</taxon>
        <taxon>Anareolatae</taxon>
        <taxon>Phasmatidae</taxon>
        <taxon>Eurycanthinae</taxon>
        <taxon>Dryococelus</taxon>
    </lineage>
</organism>
<name>A0ABQ9GWG2_9NEOP</name>
<comment type="caution">
    <text evidence="1">The sequence shown here is derived from an EMBL/GenBank/DDBJ whole genome shotgun (WGS) entry which is preliminary data.</text>
</comment>
<accession>A0ABQ9GWG2</accession>
<evidence type="ECO:0000313" key="1">
    <source>
        <dbReference type="EMBL" id="KAJ8876361.1"/>
    </source>
</evidence>
<evidence type="ECO:0000313" key="2">
    <source>
        <dbReference type="Proteomes" id="UP001159363"/>
    </source>
</evidence>
<gene>
    <name evidence="1" type="ORF">PR048_020806</name>
</gene>
<proteinExistence type="predicted"/>
<protein>
    <submittedName>
        <fullName evidence="1">Uncharacterized protein</fullName>
    </submittedName>
</protein>
<dbReference type="Proteomes" id="UP001159363">
    <property type="component" value="Chromosome 7"/>
</dbReference>
<reference evidence="1 2" key="1">
    <citation type="submission" date="2023-02" db="EMBL/GenBank/DDBJ databases">
        <title>LHISI_Scaffold_Assembly.</title>
        <authorList>
            <person name="Stuart O.P."/>
            <person name="Cleave R."/>
            <person name="Magrath M.J.L."/>
            <person name="Mikheyev A.S."/>
        </authorList>
    </citation>
    <scope>NUCLEOTIDE SEQUENCE [LARGE SCALE GENOMIC DNA]</scope>
    <source>
        <strain evidence="1">Daus_M_001</strain>
        <tissue evidence="1">Leg muscle</tissue>
    </source>
</reference>